<name>A0A1T4WGM5_9FIRM</name>
<dbReference type="Proteomes" id="UP000190286">
    <property type="component" value="Unassembled WGS sequence"/>
</dbReference>
<dbReference type="EMBL" id="FUYF01000002">
    <property type="protein sequence ID" value="SKA76357.1"/>
    <property type="molecule type" value="Genomic_DNA"/>
</dbReference>
<gene>
    <name evidence="1" type="ORF">SAMN02745178_00577</name>
</gene>
<keyword evidence="2" id="KW-1185">Reference proteome</keyword>
<organism evidence="1 2">
    <name type="scientific">Gemmiger formicilis</name>
    <dbReference type="NCBI Taxonomy" id="745368"/>
    <lineage>
        <taxon>Bacteria</taxon>
        <taxon>Bacillati</taxon>
        <taxon>Bacillota</taxon>
        <taxon>Clostridia</taxon>
        <taxon>Eubacteriales</taxon>
        <taxon>Gemmiger</taxon>
    </lineage>
</organism>
<reference evidence="1 2" key="1">
    <citation type="submission" date="2017-02" db="EMBL/GenBank/DDBJ databases">
        <authorList>
            <person name="Peterson S.W."/>
        </authorList>
    </citation>
    <scope>NUCLEOTIDE SEQUENCE [LARGE SCALE GENOMIC DNA]</scope>
    <source>
        <strain evidence="1 2">ATCC 27749</strain>
    </source>
</reference>
<dbReference type="STRING" id="745368.SAMN02745178_00577"/>
<dbReference type="AlphaFoldDB" id="A0A1T4WGM5"/>
<dbReference type="OrthoDB" id="9125539at2"/>
<accession>A0A1T4WGM5</accession>
<protein>
    <submittedName>
        <fullName evidence="1">Uncharacterized protein</fullName>
    </submittedName>
</protein>
<dbReference type="RefSeq" id="WP_078783588.1">
    <property type="nucleotide sequence ID" value="NZ_FUYF01000002.1"/>
</dbReference>
<evidence type="ECO:0000313" key="2">
    <source>
        <dbReference type="Proteomes" id="UP000190286"/>
    </source>
</evidence>
<dbReference type="GeneID" id="93337068"/>
<proteinExistence type="predicted"/>
<evidence type="ECO:0000313" key="1">
    <source>
        <dbReference type="EMBL" id="SKA76357.1"/>
    </source>
</evidence>
<sequence>MDADAKERIAKSTQEQAVAAWTHWLNEEVQKKVDAMLAEEDGNLEKALAEMQELKKFVSNPEHILGAVQTKHGEVAEHVQVNVSNARNYMKGLAAEYTFEGVGRTAPEDYLKNGAQIQSKFYNGAKHTMEAVKGHLDKYPDFVKNGGSYDIPQDQYNAIVRVLNLQKESPSSLSKEQWRLAEAAKQFQQDTGLNFGRDVSPAIADYSDVQLGKIDDTIRKEEQSLHKTDQEKRAEIYEQGKPNFKQGAQAAGVGAVLEGGMAFCLEIARKCKEGKKLQNFTEEDWCEIGKKTGYGTVKGGIRGAAVYLLSNFTVTPENVASAYVTAVFGVGEQLNAYRTGKITQEDFLINSETLCLDVTVSAIASIVGQTVIPVPILGALVGNVAGEYVYEICKQYNAEKEQKLVSTYRLQMAELGTEINLRCIAFANETMKKTKEFESLVDIAFDEDVNIAFEGAIKLARSAGVKEEKILKTKADIDAYFLN</sequence>